<comment type="caution">
    <text evidence="2">The sequence shown here is derived from an EMBL/GenBank/DDBJ whole genome shotgun (WGS) entry which is preliminary data.</text>
</comment>
<keyword evidence="3" id="KW-1185">Reference proteome</keyword>
<keyword evidence="2" id="KW-0378">Hydrolase</keyword>
<gene>
    <name evidence="2" type="ORF">DSM101010T_03290</name>
</gene>
<accession>A0A7J0BFM0</accession>
<dbReference type="RefSeq" id="WP_174403650.1">
    <property type="nucleotide sequence ID" value="NZ_BLVO01000004.1"/>
</dbReference>
<evidence type="ECO:0000313" key="2">
    <source>
        <dbReference type="EMBL" id="GFM31964.1"/>
    </source>
</evidence>
<dbReference type="PANTHER" id="PTHR42663:SF4">
    <property type="entry name" value="SLL1036 PROTEIN"/>
    <property type="match status" value="1"/>
</dbReference>
<dbReference type="SUPFAM" id="SSF56281">
    <property type="entry name" value="Metallo-hydrolase/oxidoreductase"/>
    <property type="match status" value="1"/>
</dbReference>
<evidence type="ECO:0000313" key="3">
    <source>
        <dbReference type="Proteomes" id="UP000503840"/>
    </source>
</evidence>
<name>A0A7J0BFM0_9BACT</name>
<dbReference type="Pfam" id="PF12706">
    <property type="entry name" value="Lactamase_B_2"/>
    <property type="match status" value="1"/>
</dbReference>
<evidence type="ECO:0000259" key="1">
    <source>
        <dbReference type="Pfam" id="PF12706"/>
    </source>
</evidence>
<dbReference type="AlphaFoldDB" id="A0A7J0BFM0"/>
<dbReference type="InterPro" id="IPR036866">
    <property type="entry name" value="RibonucZ/Hydroxyglut_hydro"/>
</dbReference>
<sequence length="282" mass="31743">MIVRCWGARGSIPVFGKEYLRYGGSTTCLELRTAGDDIMVIDAGTGIRQLGNRLLEEKRTSCTLFFTHAHWDHLMGFPFFRPVYRKDFSLTVYGCPLEEGDMKQLLSGLMSPPYFPVPLHGLHADVQWMRDAPTDTPIIVNGVSVRSIPLNHPNRGLGYKFVENGRTFVFLTDNELDGTHAGGRSYEEYVAFCTGADLLIHDAEFTEEEYAATRGWGHSTWTRALQLAMDAGVHRFGLFHHNQDHSDDVIDGIVTRCLAQLRQHGVEMQCFGVREGMEIDLS</sequence>
<dbReference type="GO" id="GO:0016787">
    <property type="term" value="F:hydrolase activity"/>
    <property type="evidence" value="ECO:0007669"/>
    <property type="project" value="UniProtKB-KW"/>
</dbReference>
<reference evidence="2 3" key="1">
    <citation type="submission" date="2020-05" db="EMBL/GenBank/DDBJ databases">
        <title>Draft genome sequence of Desulfovibrio sp. strain HN2T.</title>
        <authorList>
            <person name="Ueno A."/>
            <person name="Tamazawa S."/>
            <person name="Tamamura S."/>
            <person name="Murakami T."/>
            <person name="Kiyama T."/>
            <person name="Inomata H."/>
            <person name="Amano Y."/>
            <person name="Miyakawa K."/>
            <person name="Tamaki H."/>
            <person name="Naganuma T."/>
            <person name="Kaneko K."/>
        </authorList>
    </citation>
    <scope>NUCLEOTIDE SEQUENCE [LARGE SCALE GENOMIC DNA]</scope>
    <source>
        <strain evidence="2 3">HN2</strain>
    </source>
</reference>
<dbReference type="PANTHER" id="PTHR42663">
    <property type="entry name" value="HYDROLASE C777.06C-RELATED-RELATED"/>
    <property type="match status" value="1"/>
</dbReference>
<protein>
    <submittedName>
        <fullName evidence="2">MBL fold metallo-hydrolase</fullName>
    </submittedName>
</protein>
<organism evidence="2 3">
    <name type="scientific">Desulfovibrio subterraneus</name>
    <dbReference type="NCBI Taxonomy" id="2718620"/>
    <lineage>
        <taxon>Bacteria</taxon>
        <taxon>Pseudomonadati</taxon>
        <taxon>Thermodesulfobacteriota</taxon>
        <taxon>Desulfovibrionia</taxon>
        <taxon>Desulfovibrionales</taxon>
        <taxon>Desulfovibrionaceae</taxon>
        <taxon>Desulfovibrio</taxon>
    </lineage>
</organism>
<dbReference type="CDD" id="cd07715">
    <property type="entry name" value="TaR3-like_MBL-fold"/>
    <property type="match status" value="1"/>
</dbReference>
<dbReference type="Proteomes" id="UP000503840">
    <property type="component" value="Unassembled WGS sequence"/>
</dbReference>
<dbReference type="Gene3D" id="3.60.15.10">
    <property type="entry name" value="Ribonuclease Z/Hydroxyacylglutathione hydrolase-like"/>
    <property type="match status" value="1"/>
</dbReference>
<dbReference type="InterPro" id="IPR001279">
    <property type="entry name" value="Metallo-B-lactamas"/>
</dbReference>
<feature type="domain" description="Metallo-beta-lactamase" evidence="1">
    <location>
        <begin position="40"/>
        <end position="241"/>
    </location>
</feature>
<dbReference type="EMBL" id="BLVO01000004">
    <property type="protein sequence ID" value="GFM31964.1"/>
    <property type="molecule type" value="Genomic_DNA"/>
</dbReference>
<proteinExistence type="predicted"/>